<name>A0A5C6DBI2_9BACT</name>
<sequence>MSMGMWPHQDGLTIITRNINMSKIRKMALVSAEVVVLFAYGQTEMQYFT</sequence>
<proteinExistence type="predicted"/>
<accession>A0A5C6DBI2</accession>
<evidence type="ECO:0000313" key="1">
    <source>
        <dbReference type="EMBL" id="TWU33194.1"/>
    </source>
</evidence>
<dbReference type="EMBL" id="SJPV01000010">
    <property type="protein sequence ID" value="TWU33194.1"/>
    <property type="molecule type" value="Genomic_DNA"/>
</dbReference>
<gene>
    <name evidence="1" type="ORF">Poly41_49460</name>
</gene>
<evidence type="ECO:0000313" key="2">
    <source>
        <dbReference type="Proteomes" id="UP000319143"/>
    </source>
</evidence>
<reference evidence="1 2" key="1">
    <citation type="submission" date="2019-02" db="EMBL/GenBank/DDBJ databases">
        <title>Deep-cultivation of Planctomycetes and their phenomic and genomic characterization uncovers novel biology.</title>
        <authorList>
            <person name="Wiegand S."/>
            <person name="Jogler M."/>
            <person name="Boedeker C."/>
            <person name="Pinto D."/>
            <person name="Vollmers J."/>
            <person name="Rivas-Marin E."/>
            <person name="Kohn T."/>
            <person name="Peeters S.H."/>
            <person name="Heuer A."/>
            <person name="Rast P."/>
            <person name="Oberbeckmann S."/>
            <person name="Bunk B."/>
            <person name="Jeske O."/>
            <person name="Meyerdierks A."/>
            <person name="Storesund J.E."/>
            <person name="Kallscheuer N."/>
            <person name="Luecker S."/>
            <person name="Lage O.M."/>
            <person name="Pohl T."/>
            <person name="Merkel B.J."/>
            <person name="Hornburger P."/>
            <person name="Mueller R.-W."/>
            <person name="Bruemmer F."/>
            <person name="Labrenz M."/>
            <person name="Spormann A.M."/>
            <person name="Op Den Camp H."/>
            <person name="Overmann J."/>
            <person name="Amann R."/>
            <person name="Jetten M.S.M."/>
            <person name="Mascher T."/>
            <person name="Medema M.H."/>
            <person name="Devos D.P."/>
            <person name="Kaster A.-K."/>
            <person name="Ovreas L."/>
            <person name="Rohde M."/>
            <person name="Galperin M.Y."/>
            <person name="Jogler C."/>
        </authorList>
    </citation>
    <scope>NUCLEOTIDE SEQUENCE [LARGE SCALE GENOMIC DNA]</scope>
    <source>
        <strain evidence="1 2">Poly41</strain>
    </source>
</reference>
<dbReference type="Proteomes" id="UP000319143">
    <property type="component" value="Unassembled WGS sequence"/>
</dbReference>
<protein>
    <submittedName>
        <fullName evidence="1">Uncharacterized protein</fullName>
    </submittedName>
</protein>
<dbReference type="AlphaFoldDB" id="A0A5C6DBI2"/>
<keyword evidence="2" id="KW-1185">Reference proteome</keyword>
<comment type="caution">
    <text evidence="1">The sequence shown here is derived from an EMBL/GenBank/DDBJ whole genome shotgun (WGS) entry which is preliminary data.</text>
</comment>
<organism evidence="1 2">
    <name type="scientific">Novipirellula artificiosorum</name>
    <dbReference type="NCBI Taxonomy" id="2528016"/>
    <lineage>
        <taxon>Bacteria</taxon>
        <taxon>Pseudomonadati</taxon>
        <taxon>Planctomycetota</taxon>
        <taxon>Planctomycetia</taxon>
        <taxon>Pirellulales</taxon>
        <taxon>Pirellulaceae</taxon>
        <taxon>Novipirellula</taxon>
    </lineage>
</organism>